<evidence type="ECO:0000256" key="1">
    <source>
        <dbReference type="SAM" id="MobiDB-lite"/>
    </source>
</evidence>
<keyword evidence="2" id="KW-1133">Transmembrane helix</keyword>
<gene>
    <name evidence="3" type="ORF">PSNMU_V1.4_AUG-EV-PASAV3_0022230</name>
</gene>
<keyword evidence="4" id="KW-1185">Reference proteome</keyword>
<proteinExistence type="predicted"/>
<feature type="region of interest" description="Disordered" evidence="1">
    <location>
        <begin position="157"/>
        <end position="180"/>
    </location>
</feature>
<protein>
    <submittedName>
        <fullName evidence="3">Uncharacterized protein</fullName>
    </submittedName>
</protein>
<feature type="transmembrane region" description="Helical" evidence="2">
    <location>
        <begin position="131"/>
        <end position="153"/>
    </location>
</feature>
<evidence type="ECO:0000313" key="4">
    <source>
        <dbReference type="Proteomes" id="UP000291116"/>
    </source>
</evidence>
<name>A0A448Z0G6_9STRA</name>
<dbReference type="AlphaFoldDB" id="A0A448Z0G6"/>
<feature type="compositionally biased region" description="Pro residues" evidence="1">
    <location>
        <begin position="167"/>
        <end position="177"/>
    </location>
</feature>
<keyword evidence="2" id="KW-0812">Transmembrane</keyword>
<dbReference type="OrthoDB" id="10672554at2759"/>
<dbReference type="Proteomes" id="UP000291116">
    <property type="component" value="Unassembled WGS sequence"/>
</dbReference>
<sequence length="397" mass="43884">MSVAPVDRVQTGSFSSKFFFVSVAENESRWLVGHKRNRASRYRTAFSDTEVDFDSVSHRTDSRQQMLQQIHGSLEENEARQQQQQIQIQFQFQFQIQFQFRRSTLDGLKMGSDARNGYGKPTGDRKARWGFLLRLLVSLVAALALSGATAAAFCGNGLPDAGRRRTPPLPRSTPYPSPCRADPALGLFRPDWMRRHGRISEKRKEYREVHEALRKRREELGIALLEEGGPSSPGRDKIARGGGGPFPKRYRVVSWFRNGSSDRADCGGSSSSSGNNSSIDETTGENRAENDPLKIYLMVPENEVEATDESNVLDYLEHGEVITAVGERRVAPSDPVRPEVLAASIIYNAGDPSSVLRKHGEVLWIEHDKGGWSPCAIDGVTRLVPIDDDGGGGGDPG</sequence>
<evidence type="ECO:0000256" key="2">
    <source>
        <dbReference type="SAM" id="Phobius"/>
    </source>
</evidence>
<feature type="region of interest" description="Disordered" evidence="1">
    <location>
        <begin position="261"/>
        <end position="288"/>
    </location>
</feature>
<accession>A0A448Z0G6</accession>
<organism evidence="3 4">
    <name type="scientific">Pseudo-nitzschia multistriata</name>
    <dbReference type="NCBI Taxonomy" id="183589"/>
    <lineage>
        <taxon>Eukaryota</taxon>
        <taxon>Sar</taxon>
        <taxon>Stramenopiles</taxon>
        <taxon>Ochrophyta</taxon>
        <taxon>Bacillariophyta</taxon>
        <taxon>Bacillariophyceae</taxon>
        <taxon>Bacillariophycidae</taxon>
        <taxon>Bacillariales</taxon>
        <taxon>Bacillariaceae</taxon>
        <taxon>Pseudo-nitzschia</taxon>
    </lineage>
</organism>
<dbReference type="EMBL" id="CAACVS010000059">
    <property type="protein sequence ID" value="VEU35449.1"/>
    <property type="molecule type" value="Genomic_DNA"/>
</dbReference>
<keyword evidence="2" id="KW-0472">Membrane</keyword>
<evidence type="ECO:0000313" key="3">
    <source>
        <dbReference type="EMBL" id="VEU35449.1"/>
    </source>
</evidence>
<feature type="region of interest" description="Disordered" evidence="1">
    <location>
        <begin position="226"/>
        <end position="245"/>
    </location>
</feature>
<feature type="compositionally biased region" description="Low complexity" evidence="1">
    <location>
        <begin position="267"/>
        <end position="278"/>
    </location>
</feature>
<reference evidence="3 4" key="1">
    <citation type="submission" date="2019-01" db="EMBL/GenBank/DDBJ databases">
        <authorList>
            <person name="Ferrante I. M."/>
        </authorList>
    </citation>
    <scope>NUCLEOTIDE SEQUENCE [LARGE SCALE GENOMIC DNA]</scope>
    <source>
        <strain evidence="3 4">B856</strain>
    </source>
</reference>